<keyword evidence="3" id="KW-1185">Reference proteome</keyword>
<feature type="region of interest" description="Disordered" evidence="1">
    <location>
        <begin position="32"/>
        <end position="54"/>
    </location>
</feature>
<reference evidence="3" key="1">
    <citation type="submission" date="2018-11" db="EMBL/GenBank/DDBJ databases">
        <title>Proposal to divide the Flavobacteriaceae and reorganize its genera based on Amino Acid Identity values calculated from whole genome sequences.</title>
        <authorList>
            <person name="Nicholson A.C."/>
            <person name="Gulvik C.A."/>
            <person name="Whitney A.M."/>
            <person name="Humrighouse B.W."/>
            <person name="Bell M."/>
            <person name="Holmes B."/>
            <person name="Steigerwalt A.G."/>
            <person name="Villarma A."/>
            <person name="Sheth M."/>
            <person name="Batra D."/>
            <person name="Pryor J."/>
            <person name="Bernardet J.-F."/>
            <person name="Hugo C."/>
            <person name="Kampfer P."/>
            <person name="Newman J.D."/>
            <person name="McQuiston J.R."/>
        </authorList>
    </citation>
    <scope>NUCLEOTIDE SEQUENCE [LARGE SCALE GENOMIC DNA]</scope>
    <source>
        <strain evidence="3">G0081</strain>
    </source>
</reference>
<dbReference type="EMBL" id="CP034159">
    <property type="protein sequence ID" value="AZI33712.1"/>
    <property type="molecule type" value="Genomic_DNA"/>
</dbReference>
<proteinExistence type="predicted"/>
<gene>
    <name evidence="2" type="ORF">EIB73_11170</name>
</gene>
<dbReference type="OrthoDB" id="667380at2"/>
<protein>
    <recommendedName>
        <fullName evidence="4">Transcription elongation factor</fullName>
    </recommendedName>
</protein>
<evidence type="ECO:0008006" key="4">
    <source>
        <dbReference type="Google" id="ProtNLM"/>
    </source>
</evidence>
<evidence type="ECO:0000313" key="2">
    <source>
        <dbReference type="EMBL" id="AZI33712.1"/>
    </source>
</evidence>
<dbReference type="Proteomes" id="UP000270185">
    <property type="component" value="Chromosome"/>
</dbReference>
<accession>A0A3G8XKJ2</accession>
<feature type="compositionally biased region" description="Basic and acidic residues" evidence="1">
    <location>
        <begin position="32"/>
        <end position="43"/>
    </location>
</feature>
<evidence type="ECO:0000313" key="3">
    <source>
        <dbReference type="Proteomes" id="UP000270185"/>
    </source>
</evidence>
<dbReference type="AlphaFoldDB" id="A0A3G8XKJ2"/>
<dbReference type="KEGG" id="ccas:EIB73_11170"/>
<dbReference type="RefSeq" id="WP_125025352.1">
    <property type="nucleotide sequence ID" value="NZ_CP034159.1"/>
</dbReference>
<organism evidence="2 3">
    <name type="scientific">Kaistella carnis</name>
    <dbReference type="NCBI Taxonomy" id="1241979"/>
    <lineage>
        <taxon>Bacteria</taxon>
        <taxon>Pseudomonadati</taxon>
        <taxon>Bacteroidota</taxon>
        <taxon>Flavobacteriia</taxon>
        <taxon>Flavobacteriales</taxon>
        <taxon>Weeksellaceae</taxon>
        <taxon>Chryseobacterium group</taxon>
        <taxon>Kaistella</taxon>
    </lineage>
</organism>
<sequence length="147" mass="16782">MNRKDIITKIIEEQNKVIESLTISVERYKTASDLDEESTHDPEDFSQQTQAKDMQLRYEKTRREALQQLNFLQSEIEEEHDQIEAGTLVETDHGYLFVGISVPAFKVGNKEVITFSEEAPVFGNIKGKKVGDTVKIGENSMKIISFK</sequence>
<name>A0A3G8XKJ2_9FLAO</name>
<evidence type="ECO:0000256" key="1">
    <source>
        <dbReference type="SAM" id="MobiDB-lite"/>
    </source>
</evidence>